<name>X1TL40_9ZZZZ</name>
<dbReference type="EMBL" id="BARW01034402">
    <property type="protein sequence ID" value="GAJ06028.1"/>
    <property type="molecule type" value="Genomic_DNA"/>
</dbReference>
<protein>
    <submittedName>
        <fullName evidence="1">Uncharacterized protein</fullName>
    </submittedName>
</protein>
<comment type="caution">
    <text evidence="1">The sequence shown here is derived from an EMBL/GenBank/DDBJ whole genome shotgun (WGS) entry which is preliminary data.</text>
</comment>
<reference evidence="1" key="1">
    <citation type="journal article" date="2014" name="Front. Microbiol.">
        <title>High frequency of phylogenetically diverse reductive dehalogenase-homologous genes in deep subseafloor sedimentary metagenomes.</title>
        <authorList>
            <person name="Kawai M."/>
            <person name="Futagami T."/>
            <person name="Toyoda A."/>
            <person name="Takaki Y."/>
            <person name="Nishi S."/>
            <person name="Hori S."/>
            <person name="Arai W."/>
            <person name="Tsubouchi T."/>
            <person name="Morono Y."/>
            <person name="Uchiyama I."/>
            <person name="Ito T."/>
            <person name="Fujiyama A."/>
            <person name="Inagaki F."/>
            <person name="Takami H."/>
        </authorList>
    </citation>
    <scope>NUCLEOTIDE SEQUENCE</scope>
    <source>
        <strain evidence="1">Expedition CK06-06</strain>
    </source>
</reference>
<gene>
    <name evidence="1" type="ORF">S12H4_53929</name>
</gene>
<accession>X1TL40</accession>
<organism evidence="1">
    <name type="scientific">marine sediment metagenome</name>
    <dbReference type="NCBI Taxonomy" id="412755"/>
    <lineage>
        <taxon>unclassified sequences</taxon>
        <taxon>metagenomes</taxon>
        <taxon>ecological metagenomes</taxon>
    </lineage>
</organism>
<sequence length="134" mass="14393">MKRIGFIDGRRIAGWSFPANATPGNGQVVDITDNSLGEVGNVQGRCLKFRAKGAKTGTPFVHADKIELYPEGNTLWLAGHGIHVETPVGSPVMDSLWAQDIYMDRLGTADVAEYCGISIGMNATNAPTLWSAFI</sequence>
<proteinExistence type="predicted"/>
<evidence type="ECO:0000313" key="1">
    <source>
        <dbReference type="EMBL" id="GAJ06028.1"/>
    </source>
</evidence>
<dbReference type="AlphaFoldDB" id="X1TL40"/>
<feature type="non-terminal residue" evidence="1">
    <location>
        <position position="134"/>
    </location>
</feature>